<evidence type="ECO:0000256" key="2">
    <source>
        <dbReference type="ARBA" id="ARBA00022679"/>
    </source>
</evidence>
<dbReference type="GO" id="GO:0004378">
    <property type="term" value="F:GDP-Man:Man(1)GlcNAc(2)-PP-Dol alpha-1,3-mannosyltransferase activity"/>
    <property type="evidence" value="ECO:0007669"/>
    <property type="project" value="InterPro"/>
</dbReference>
<dbReference type="SUPFAM" id="SSF53756">
    <property type="entry name" value="UDP-Glycosyltransferase/glycogen phosphorylase"/>
    <property type="match status" value="1"/>
</dbReference>
<gene>
    <name evidence="5" type="ORF">CAUS1442_LOCUS6836</name>
</gene>
<dbReference type="InterPro" id="IPR001296">
    <property type="entry name" value="Glyco_trans_1"/>
</dbReference>
<feature type="domain" description="Glycosyl transferase family 1" evidence="4">
    <location>
        <begin position="4"/>
        <end position="85"/>
    </location>
</feature>
<dbReference type="AlphaFoldDB" id="A0A7R9ZNG3"/>
<accession>A0A7R9ZNG3</accession>
<evidence type="ECO:0000259" key="4">
    <source>
        <dbReference type="Pfam" id="PF00534"/>
    </source>
</evidence>
<evidence type="ECO:0000256" key="3">
    <source>
        <dbReference type="SAM" id="Phobius"/>
    </source>
</evidence>
<organism evidence="5">
    <name type="scientific">Craspedostauros australis</name>
    <dbReference type="NCBI Taxonomy" id="1486917"/>
    <lineage>
        <taxon>Eukaryota</taxon>
        <taxon>Sar</taxon>
        <taxon>Stramenopiles</taxon>
        <taxon>Ochrophyta</taxon>
        <taxon>Bacillariophyta</taxon>
        <taxon>Bacillariophyceae</taxon>
        <taxon>Bacillariophycidae</taxon>
        <taxon>Naviculales</taxon>
        <taxon>Naviculaceae</taxon>
        <taxon>Craspedostauros</taxon>
    </lineage>
</organism>
<dbReference type="EMBL" id="HBEF01010830">
    <property type="protein sequence ID" value="CAD8334731.1"/>
    <property type="molecule type" value="Transcribed_RNA"/>
</dbReference>
<sequence>MRSQLFQTALCVVYTPDKEHFGIVPLEAMYAGTPVLAVNSGGPTETVVDSRTGFLREPTPQAFAGALEILIQDPQRATVMGKQARIHVEKSFGADRFREQWDELVLSTQERKSKRKVMPSGALIVPLVSMLFLVVSIIFILWIITGFVLRSVAEYSSGRVLAQEL</sequence>
<dbReference type="Pfam" id="PF00534">
    <property type="entry name" value="Glycos_transf_1"/>
    <property type="match status" value="1"/>
</dbReference>
<protein>
    <recommendedName>
        <fullName evidence="4">Glycosyl transferase family 1 domain-containing protein</fullName>
    </recommendedName>
</protein>
<dbReference type="PANTHER" id="PTHR45918">
    <property type="entry name" value="ALPHA-1,3/1,6-MANNOSYLTRANSFERASE ALG2"/>
    <property type="match status" value="1"/>
</dbReference>
<dbReference type="Gene3D" id="3.40.50.2000">
    <property type="entry name" value="Glycogen Phosphorylase B"/>
    <property type="match status" value="1"/>
</dbReference>
<evidence type="ECO:0000256" key="1">
    <source>
        <dbReference type="ARBA" id="ARBA00022676"/>
    </source>
</evidence>
<dbReference type="GO" id="GO:0012505">
    <property type="term" value="C:endomembrane system"/>
    <property type="evidence" value="ECO:0007669"/>
    <property type="project" value="TreeGrafter"/>
</dbReference>
<reference evidence="5" key="1">
    <citation type="submission" date="2021-01" db="EMBL/GenBank/DDBJ databases">
        <authorList>
            <person name="Corre E."/>
            <person name="Pelletier E."/>
            <person name="Niang G."/>
            <person name="Scheremetjew M."/>
            <person name="Finn R."/>
            <person name="Kale V."/>
            <person name="Holt S."/>
            <person name="Cochrane G."/>
            <person name="Meng A."/>
            <person name="Brown T."/>
            <person name="Cohen L."/>
        </authorList>
    </citation>
    <scope>NUCLEOTIDE SEQUENCE</scope>
    <source>
        <strain evidence="5">CCMP3328</strain>
    </source>
</reference>
<dbReference type="PANTHER" id="PTHR45918:SF1">
    <property type="entry name" value="ALPHA-1,3_1,6-MANNOSYLTRANSFERASE ALG2"/>
    <property type="match status" value="1"/>
</dbReference>
<name>A0A7R9ZNG3_9STRA</name>
<keyword evidence="2" id="KW-0808">Transferase</keyword>
<keyword evidence="3" id="KW-0472">Membrane</keyword>
<dbReference type="InterPro" id="IPR027054">
    <property type="entry name" value="ALG2"/>
</dbReference>
<keyword evidence="3" id="KW-0812">Transmembrane</keyword>
<keyword evidence="3" id="KW-1133">Transmembrane helix</keyword>
<proteinExistence type="predicted"/>
<keyword evidence="1" id="KW-0328">Glycosyltransferase</keyword>
<evidence type="ECO:0000313" key="5">
    <source>
        <dbReference type="EMBL" id="CAD8334731.1"/>
    </source>
</evidence>
<feature type="transmembrane region" description="Helical" evidence="3">
    <location>
        <begin position="121"/>
        <end position="144"/>
    </location>
</feature>